<dbReference type="Pfam" id="PF00144">
    <property type="entry name" value="Beta-lactamase"/>
    <property type="match status" value="1"/>
</dbReference>
<proteinExistence type="predicted"/>
<name>A0A090KQC2_STRRB</name>
<dbReference type="GeneID" id="36384509"/>
<accession>A0A090KQC2</accession>
<organism evidence="2">
    <name type="scientific">Strongyloides ratti</name>
    <name type="common">Parasitic roundworm</name>
    <dbReference type="NCBI Taxonomy" id="34506"/>
    <lineage>
        <taxon>Eukaryota</taxon>
        <taxon>Metazoa</taxon>
        <taxon>Ecdysozoa</taxon>
        <taxon>Nematoda</taxon>
        <taxon>Chromadorea</taxon>
        <taxon>Rhabditida</taxon>
        <taxon>Tylenchina</taxon>
        <taxon>Panagrolaimomorpha</taxon>
        <taxon>Strongyloidoidea</taxon>
        <taxon>Strongyloididae</taxon>
        <taxon>Strongyloides</taxon>
    </lineage>
</organism>
<evidence type="ECO:0000313" key="2">
    <source>
        <dbReference type="EMBL" id="CEF59698.1"/>
    </source>
</evidence>
<sequence>MVLKKTLEPKFNIVGCYEDKFEKVAEVFKKNFYQGWEPLGASVAIYYQGECVADLYGGYSDTKHNLWTVQTQTVVFSVSKSIGALCIALLVDRGDCSYDDKITKYWPSFGNNGKENITIRHVMSHRSGLAYFDQTLTFEDAKDHNAVRMIIEKTKPNWNPGKKSGYHAITFGWLVDQIIRHIDHQKRGVSQFFQEEIGKPHGINFYLGIPKELEPYVSELSIPTPGYRLKEIMHDPRILIVLAILNLQTNNSIGEKVKNNFDWIKIDKNEITFNKPEIQRLEQTAAFGITTAKNLGFLFSKVLNGDIISKSLIKKIEIPEISNEIDIVFKAPIAKGHGFMYEKHPYKKGQWLVGHPGYGGSTLMMDPKEKLVVVYVTNGLKSGMGELTRTYRLLRNAALKCILK</sequence>
<reference evidence="3" key="1">
    <citation type="submission" date="2014-09" db="EMBL/GenBank/DDBJ databases">
        <authorList>
            <person name="Martin A.A."/>
        </authorList>
    </citation>
    <scope>NUCLEOTIDE SEQUENCE</scope>
    <source>
        <strain evidence="3">ED321</strain>
    </source>
</reference>
<reference evidence="2" key="2">
    <citation type="submission" date="2014-09" db="EMBL/GenBank/DDBJ databases">
        <authorList>
            <person name="Aslett A.Martin."/>
        </authorList>
    </citation>
    <scope>NUCLEOTIDE SEQUENCE</scope>
    <source>
        <strain evidence="2">ED321 Heterogonic</strain>
    </source>
</reference>
<gene>
    <name evidence="2 4 5" type="ORF">SRAE_X000144400</name>
</gene>
<dbReference type="OMA" id="TNKPEWR"/>
<reference evidence="4" key="3">
    <citation type="submission" date="2020-12" db="UniProtKB">
        <authorList>
            <consortium name="WormBaseParasite"/>
        </authorList>
    </citation>
    <scope>IDENTIFICATION</scope>
</reference>
<dbReference type="SUPFAM" id="SSF56601">
    <property type="entry name" value="beta-lactamase/transpeptidase-like"/>
    <property type="match status" value="1"/>
</dbReference>
<protein>
    <submittedName>
        <fullName evidence="2 4">Beta-lactamase-related domain and Beta-lactamase/transpeptidase-like domain-containing protein</fullName>
    </submittedName>
</protein>
<dbReference type="WBParaSite" id="SRAE_X000144400.1">
    <property type="protein sequence ID" value="SRAE_X000144400.1"/>
    <property type="gene ID" value="WBGene00267015"/>
</dbReference>
<evidence type="ECO:0000313" key="4">
    <source>
        <dbReference type="WBParaSite" id="SRAE_X000144400.1"/>
    </source>
</evidence>
<dbReference type="Gene3D" id="3.40.710.10">
    <property type="entry name" value="DD-peptidase/beta-lactamase superfamily"/>
    <property type="match status" value="1"/>
</dbReference>
<evidence type="ECO:0000313" key="3">
    <source>
        <dbReference type="Proteomes" id="UP000035682"/>
    </source>
</evidence>
<feature type="domain" description="Beta-lactamase-related" evidence="1">
    <location>
        <begin position="30"/>
        <end position="392"/>
    </location>
</feature>
<evidence type="ECO:0000259" key="1">
    <source>
        <dbReference type="Pfam" id="PF00144"/>
    </source>
</evidence>
<evidence type="ECO:0000313" key="5">
    <source>
        <dbReference type="WormBase" id="SRAE_X000144400"/>
    </source>
</evidence>
<dbReference type="Proteomes" id="UP000035682">
    <property type="component" value="Unplaced"/>
</dbReference>
<dbReference type="WormBase" id="SRAE_X000144400">
    <property type="protein sequence ID" value="SRP09389"/>
    <property type="gene ID" value="WBGene00267015"/>
</dbReference>
<dbReference type="PANTHER" id="PTHR43319:SF4">
    <property type="entry name" value="BETA-LACTAMASE DOMAIN-CONTAINING PROTEIN 2"/>
    <property type="match status" value="1"/>
</dbReference>
<dbReference type="OrthoDB" id="5946976at2759"/>
<dbReference type="InterPro" id="IPR052907">
    <property type="entry name" value="Beta-lactamase/esterase"/>
</dbReference>
<dbReference type="InterPro" id="IPR012338">
    <property type="entry name" value="Beta-lactam/transpept-like"/>
</dbReference>
<keyword evidence="3" id="KW-1185">Reference proteome</keyword>
<dbReference type="EMBL" id="LN609396">
    <property type="protein sequence ID" value="CEF59698.1"/>
    <property type="molecule type" value="Genomic_DNA"/>
</dbReference>
<dbReference type="AlphaFoldDB" id="A0A090KQC2"/>
<dbReference type="PANTHER" id="PTHR43319">
    <property type="entry name" value="BETA-LACTAMASE-RELATED"/>
    <property type="match status" value="1"/>
</dbReference>
<dbReference type="InterPro" id="IPR001466">
    <property type="entry name" value="Beta-lactam-related"/>
</dbReference>
<dbReference type="CTD" id="36384509"/>
<dbReference type="RefSeq" id="XP_024498909.1">
    <property type="nucleotide sequence ID" value="XM_024649041.1"/>
</dbReference>